<gene>
    <name evidence="1" type="ORF">FNB79_15195</name>
</gene>
<dbReference type="Proteomes" id="UP000319209">
    <property type="component" value="Chromosome"/>
</dbReference>
<name>A0A516GUR5_9FLAO</name>
<organism evidence="1 2">
    <name type="scientific">Formosa sediminum</name>
    <dbReference type="NCBI Taxonomy" id="2594004"/>
    <lineage>
        <taxon>Bacteria</taxon>
        <taxon>Pseudomonadati</taxon>
        <taxon>Bacteroidota</taxon>
        <taxon>Flavobacteriia</taxon>
        <taxon>Flavobacteriales</taxon>
        <taxon>Flavobacteriaceae</taxon>
        <taxon>Formosa</taxon>
    </lineage>
</organism>
<accession>A0A516GUR5</accession>
<proteinExistence type="predicted"/>
<reference evidence="1 2" key="1">
    <citation type="submission" date="2019-07" db="EMBL/GenBank/DDBJ databases">
        <title>Genome sequencing for Formosa sp. PS13.</title>
        <authorList>
            <person name="Park S.-J."/>
        </authorList>
    </citation>
    <scope>NUCLEOTIDE SEQUENCE [LARGE SCALE GENOMIC DNA]</scope>
    <source>
        <strain evidence="1 2">PS13</strain>
    </source>
</reference>
<dbReference type="AlphaFoldDB" id="A0A516GUR5"/>
<evidence type="ECO:0000313" key="2">
    <source>
        <dbReference type="Proteomes" id="UP000319209"/>
    </source>
</evidence>
<keyword evidence="2" id="KW-1185">Reference proteome</keyword>
<dbReference type="OrthoDB" id="1121830at2"/>
<dbReference type="RefSeq" id="WP_143382170.1">
    <property type="nucleotide sequence ID" value="NZ_CP041637.1"/>
</dbReference>
<sequence length="70" mass="8345">MTKKTIQRASADVGFMFIAYNLKRIWNNIRKTNTLLVQDHWSLIRLFTAILTSFEEPYKQNSKYRILAHV</sequence>
<protein>
    <submittedName>
        <fullName evidence="1">Uncharacterized protein</fullName>
    </submittedName>
</protein>
<evidence type="ECO:0000313" key="1">
    <source>
        <dbReference type="EMBL" id="QDO95262.1"/>
    </source>
</evidence>
<dbReference type="EMBL" id="CP041637">
    <property type="protein sequence ID" value="QDO95262.1"/>
    <property type="molecule type" value="Genomic_DNA"/>
</dbReference>
<dbReference type="KEGG" id="fop:FNB79_15195"/>